<feature type="region of interest" description="Disordered" evidence="7">
    <location>
        <begin position="81"/>
        <end position="135"/>
    </location>
</feature>
<dbReference type="Proteomes" id="UP000018348">
    <property type="component" value="Unassembled WGS sequence"/>
</dbReference>
<evidence type="ECO:0000256" key="4">
    <source>
        <dbReference type="ARBA" id="ARBA00022801"/>
    </source>
</evidence>
<evidence type="ECO:0000256" key="1">
    <source>
        <dbReference type="ARBA" id="ARBA00001947"/>
    </source>
</evidence>
<keyword evidence="3" id="KW-0479">Metal-binding</keyword>
<dbReference type="EMBL" id="CAQK01000429">
    <property type="protein sequence ID" value="CCQ51220.1"/>
    <property type="molecule type" value="Genomic_DNA"/>
</dbReference>
<evidence type="ECO:0000256" key="7">
    <source>
        <dbReference type="SAM" id="MobiDB-lite"/>
    </source>
</evidence>
<evidence type="ECO:0000313" key="10">
    <source>
        <dbReference type="Proteomes" id="UP000018348"/>
    </source>
</evidence>
<dbReference type="GO" id="GO:0046872">
    <property type="term" value="F:metal ion binding"/>
    <property type="evidence" value="ECO:0007669"/>
    <property type="project" value="UniProtKB-KW"/>
</dbReference>
<comment type="cofactor">
    <cofactor evidence="1">
        <name>Zn(2+)</name>
        <dbReference type="ChEBI" id="CHEBI:29105"/>
    </cofactor>
</comment>
<evidence type="ECO:0000256" key="6">
    <source>
        <dbReference type="ARBA" id="ARBA00023049"/>
    </source>
</evidence>
<feature type="domain" description="Peptidase M48" evidence="8">
    <location>
        <begin position="435"/>
        <end position="601"/>
    </location>
</feature>
<dbReference type="GO" id="GO:0004222">
    <property type="term" value="F:metalloendopeptidase activity"/>
    <property type="evidence" value="ECO:0007669"/>
    <property type="project" value="InterPro"/>
</dbReference>
<name>T2IG65_CROWT</name>
<evidence type="ECO:0000313" key="9">
    <source>
        <dbReference type="EMBL" id="CCQ51220.1"/>
    </source>
</evidence>
<organism evidence="9 10">
    <name type="scientific">Crocosphaera watsonii WH 8502</name>
    <dbReference type="NCBI Taxonomy" id="423474"/>
    <lineage>
        <taxon>Bacteria</taxon>
        <taxon>Bacillati</taxon>
        <taxon>Cyanobacteriota</taxon>
        <taxon>Cyanophyceae</taxon>
        <taxon>Oscillatoriophycideae</taxon>
        <taxon>Chroococcales</taxon>
        <taxon>Aphanothecaceae</taxon>
        <taxon>Crocosphaera</taxon>
    </lineage>
</organism>
<reference evidence="9 10" key="1">
    <citation type="submission" date="2013-01" db="EMBL/GenBank/DDBJ databases">
        <authorList>
            <person name="Bench S."/>
        </authorList>
    </citation>
    <scope>NUCLEOTIDE SEQUENCE [LARGE SCALE GENOMIC DNA]</scope>
    <source>
        <strain evidence="9 10">WH 8502</strain>
    </source>
</reference>
<keyword evidence="4" id="KW-0378">Hydrolase</keyword>
<accession>T2IG65</accession>
<dbReference type="GO" id="GO:0016020">
    <property type="term" value="C:membrane"/>
    <property type="evidence" value="ECO:0007669"/>
    <property type="project" value="TreeGrafter"/>
</dbReference>
<gene>
    <name evidence="9" type="ORF">CWATWH8502_4303</name>
</gene>
<comment type="caution">
    <text evidence="9">The sequence shown here is derived from an EMBL/GenBank/DDBJ whole genome shotgun (WGS) entry which is preliminary data.</text>
</comment>
<dbReference type="AlphaFoldDB" id="T2IG65"/>
<proteinExistence type="predicted"/>
<keyword evidence="6" id="KW-0482">Metalloprotease</keyword>
<dbReference type="InterPro" id="IPR001915">
    <property type="entry name" value="Peptidase_M48"/>
</dbReference>
<keyword evidence="5" id="KW-0862">Zinc</keyword>
<evidence type="ECO:0000256" key="2">
    <source>
        <dbReference type="ARBA" id="ARBA00022670"/>
    </source>
</evidence>
<dbReference type="CDD" id="cd07333">
    <property type="entry name" value="M48C_bepA_like"/>
    <property type="match status" value="1"/>
</dbReference>
<evidence type="ECO:0000259" key="8">
    <source>
        <dbReference type="Pfam" id="PF01435"/>
    </source>
</evidence>
<protein>
    <submittedName>
        <fullName evidence="9">Peptidase M48, Ste24p</fullName>
    </submittedName>
</protein>
<keyword evidence="2" id="KW-0645">Protease</keyword>
<sequence length="654" mass="73498">MILKVGLIDKIVYTIEKIFVVHQGINMKFYWYLSIILVSLLHPNLALSQEIEENPTSFLKETIKIDNIPENNTSFEIADLSNNTSQEIDDTTSEPNQSNPTVKKEQSEQAEITETETTTATDDSCNDAPPQVQHPLIPPLEVAENSTEETQSNAAALSLEKPPEIEQVNTENQEEEEKNLLTISQAEITDYPTMAKADHFYRCGETLLAERFYREVKEPFGNEEELNREILAEAVYEAEYLLPGGAVYWRLYQESLQESEVYESKRIAPLKLLSEDYPEFIPGHLKYAELLVQDDRQEEALKVLENAVTLYPNEAPIVKAKIEADEQAENWLAASLTARQFALFNQDHFLRDEFKELADTNLDRYQGHLQEQMTWNMVGNAIMGGIGAALMGNVFAPLSTLQTSYLLLQGESAIGENYAEGFKNSLTLIEDPEVTGYINEIGQKLAKVAGRDEFEYEFYVVMDENVNAFALPGGKIFINAGAIARTASEAEIAGLLAHELAHSVLSHGFQQMTQGALTSSVVDYIPYVGGIASNLAILSYSRGMEEQADLFGTRLLAASGYAADGLRNLMALMEEENQNRPPAWLSTHPDLGDRVKYIEAEIVRNNFNRFAYEGVEKHQQIRKKVVQIIEEHKAEEKGEVIEDISEENNTDLEE</sequence>
<reference evidence="9 10" key="2">
    <citation type="submission" date="2013-09" db="EMBL/GenBank/DDBJ databases">
        <title>Whole genome comparison of six Crocosphaera watsonii strains with differing phenotypes.</title>
        <authorList>
            <person name="Bench S.R."/>
            <person name="Heller P."/>
            <person name="Frank I."/>
            <person name="Arciniega M."/>
            <person name="Shilova I.N."/>
            <person name="Zehr J.P."/>
        </authorList>
    </citation>
    <scope>NUCLEOTIDE SEQUENCE [LARGE SCALE GENOMIC DNA]</scope>
    <source>
        <strain evidence="9 10">WH 8502</strain>
    </source>
</reference>
<dbReference type="PANTHER" id="PTHR22726:SF1">
    <property type="entry name" value="METALLOENDOPEPTIDASE OMA1, MITOCHONDRIAL"/>
    <property type="match status" value="1"/>
</dbReference>
<dbReference type="GO" id="GO:0051603">
    <property type="term" value="P:proteolysis involved in protein catabolic process"/>
    <property type="evidence" value="ECO:0007669"/>
    <property type="project" value="TreeGrafter"/>
</dbReference>
<dbReference type="PANTHER" id="PTHR22726">
    <property type="entry name" value="METALLOENDOPEPTIDASE OMA1"/>
    <property type="match status" value="1"/>
</dbReference>
<dbReference type="InterPro" id="IPR051156">
    <property type="entry name" value="Mito/Outer_Membr_Metalloprot"/>
</dbReference>
<evidence type="ECO:0000256" key="3">
    <source>
        <dbReference type="ARBA" id="ARBA00022723"/>
    </source>
</evidence>
<evidence type="ECO:0000256" key="5">
    <source>
        <dbReference type="ARBA" id="ARBA00022833"/>
    </source>
</evidence>
<feature type="compositionally biased region" description="Low complexity" evidence="7">
    <location>
        <begin position="109"/>
        <end position="123"/>
    </location>
</feature>
<dbReference type="Pfam" id="PF01435">
    <property type="entry name" value="Peptidase_M48"/>
    <property type="match status" value="1"/>
</dbReference>
<dbReference type="Gene3D" id="3.30.2010.10">
    <property type="entry name" value="Metalloproteases ('zincins'), catalytic domain"/>
    <property type="match status" value="1"/>
</dbReference>